<organism evidence="2 3">
    <name type="scientific">Naganishia liquefaciens</name>
    <dbReference type="NCBI Taxonomy" id="104408"/>
    <lineage>
        <taxon>Eukaryota</taxon>
        <taxon>Fungi</taxon>
        <taxon>Dikarya</taxon>
        <taxon>Basidiomycota</taxon>
        <taxon>Agaricomycotina</taxon>
        <taxon>Tremellomycetes</taxon>
        <taxon>Filobasidiales</taxon>
        <taxon>Filobasidiaceae</taxon>
        <taxon>Naganishia</taxon>
    </lineage>
</organism>
<feature type="compositionally biased region" description="Acidic residues" evidence="1">
    <location>
        <begin position="321"/>
        <end position="335"/>
    </location>
</feature>
<evidence type="ECO:0000256" key="1">
    <source>
        <dbReference type="SAM" id="MobiDB-lite"/>
    </source>
</evidence>
<feature type="compositionally biased region" description="Low complexity" evidence="1">
    <location>
        <begin position="541"/>
        <end position="550"/>
    </location>
</feature>
<proteinExistence type="predicted"/>
<dbReference type="PANTHER" id="PTHR28122:SF1">
    <property type="entry name" value="E3 UBIQUITIN-PROTEIN LIGASE SUBSTRATE RECEPTOR MMS22"/>
    <property type="match status" value="1"/>
</dbReference>
<feature type="compositionally biased region" description="Low complexity" evidence="1">
    <location>
        <begin position="653"/>
        <end position="664"/>
    </location>
</feature>
<keyword evidence="3" id="KW-1185">Reference proteome</keyword>
<accession>A0A8H3TPF4</accession>
<comment type="caution">
    <text evidence="2">The sequence shown here is derived from an EMBL/GenBank/DDBJ whole genome shotgun (WGS) entry which is preliminary data.</text>
</comment>
<feature type="region of interest" description="Disordered" evidence="1">
    <location>
        <begin position="46"/>
        <end position="125"/>
    </location>
</feature>
<dbReference type="GO" id="GO:0005634">
    <property type="term" value="C:nucleus"/>
    <property type="evidence" value="ECO:0007669"/>
    <property type="project" value="InterPro"/>
</dbReference>
<evidence type="ECO:0000313" key="3">
    <source>
        <dbReference type="Proteomes" id="UP000620104"/>
    </source>
</evidence>
<feature type="region of interest" description="Disordered" evidence="1">
    <location>
        <begin position="274"/>
        <end position="390"/>
    </location>
</feature>
<feature type="compositionally biased region" description="Low complexity" evidence="1">
    <location>
        <begin position="49"/>
        <end position="59"/>
    </location>
</feature>
<dbReference type="Proteomes" id="UP000620104">
    <property type="component" value="Unassembled WGS sequence"/>
</dbReference>
<feature type="region of interest" description="Disordered" evidence="1">
    <location>
        <begin position="440"/>
        <end position="505"/>
    </location>
</feature>
<protein>
    <recommendedName>
        <fullName evidence="4">Mus7/MMS22 family protein</fullName>
    </recommendedName>
</protein>
<reference evidence="2" key="1">
    <citation type="submission" date="2020-07" db="EMBL/GenBank/DDBJ databases">
        <title>Draft Genome Sequence of a Deep-Sea Yeast, Naganishia (Cryptococcus) liquefaciens strain N6.</title>
        <authorList>
            <person name="Han Y.W."/>
            <person name="Kajitani R."/>
            <person name="Morimoto H."/>
            <person name="Parhat M."/>
            <person name="Tsubouchi H."/>
            <person name="Bakenova O."/>
            <person name="Ogata M."/>
            <person name="Argunhan B."/>
            <person name="Aoki R."/>
            <person name="Kajiwara S."/>
            <person name="Itoh T."/>
            <person name="Iwasaki H."/>
        </authorList>
    </citation>
    <scope>NUCLEOTIDE SEQUENCE</scope>
    <source>
        <strain evidence="2">N6</strain>
    </source>
</reference>
<gene>
    <name evidence="2" type="ORF">NliqN6_0986</name>
</gene>
<dbReference type="OrthoDB" id="2386201at2759"/>
<dbReference type="EMBL" id="BLZA01000009">
    <property type="protein sequence ID" value="GHJ84584.1"/>
    <property type="molecule type" value="Genomic_DNA"/>
</dbReference>
<name>A0A8H3TPF4_9TREE</name>
<feature type="compositionally biased region" description="Acidic residues" evidence="1">
    <location>
        <begin position="440"/>
        <end position="459"/>
    </location>
</feature>
<sequence length="1608" mass="180996">MDDDDPLALGPHQIVPTSDDDELELEAAREWNGAYWRRALERRERVRQETAAAVTVTATRNRRRSTLDSLSPSPQIHEARLAPRPVSLTPPPLISEEHPAPRSLSLTPPPLISEEHPAPRPPSPTRAELLAFQNARTFRPRTALQLQPYTRERLAYQAVVRRGGGRGLVKELDVVPGTGEGDADSEDGAYEQPEGETIPEREPETEDLPSATPSTEDYSQFAHLHPDAPTPSPDNRILQSLVRQRLATAAAAAERAAKARRAEVAFARRLDREMRERAKAVAEEDKKRRREAREAESRKRRGNTQKTQVEVSLLLRGLDADSSEDDQENAQEFEEEPRRRKRIRRREKDSMEMDPIPSVVQDFTVVSSNESSSDAQDEESTPGRLLPREKARALNRMLPAVMVKRLHQAPQSTRTKEKRRQPVQGAGIAKVRTPARVVIDDAEDYGNDDMGIFDDFDMDDNPRPLSPPPMDFAAPLSPPPTSGPPTIPTSPSTTGTSSDDHDDGATSVRLLHAGAFSRLLNGDPRAARPAAPRKGAGGKGLLRAARSARGVVRRSKKPVKVHQESREGEQPRLAFPRQAAPTASRTKARPHARPRVLDDHTIFQVSDEEHEPRPMAESPRMASPVHRPVQRAPRPRISAQPPVTPRGRPLAATRPTSTTTTTTPKQKASLWTELRDFQVDFDVKPLPSGVSFDTETWLGSGGLVRFLAGETRVQPLTLFGMSLTEDMQFTELLQLLPAVLDGVYNQIMMRSNDRTPTEPAYMSAFEFCDGYMVAHITHPAMADATRLIENLLERLTAIRSVRRKCPDDRHHLFLLDASFALFKLLFRIMTYWPDAHASPTLDSSLLVAARDTVERLLAHGFNKTMEPLKAIMAFTADRPVLTDFTAECWISVIHLLRDMDARGLGDGKSFSKVMETVTQKLYVDNQAGPYASERIWYITFGLAAFHQFGPDGVTLPELEGYPQWSLVRKALSLISFPDDLDEVKENEKRHQLVSRDKYIKIMVIRCLQLTCTWQWHCNHDSFAIASRDLGVLFKKRQLRNLPNEPSSDFPAFIREYDLKRSSEVDIEESTYNLYLQLVCVSASDLIASATDMEQAEQAVNDVQKLMLSIIAFSPVKPAPNGIFHGRQLGALVNRFSALVVAVLFAPKLLQYCLGAASKWVSFECGDIEVQRILLRGYMYMGVAARHHESSVALVVDRLAEIFESVHAKKKSFAAHDGIKIKAQERLLVLLVSCYRQIIELHCFDREMQDMPSYPEPCLLHSSWTSRLSSTDLITDRRAGLEVIETIQSFLDRRAAKLPEHIRSMRQQKLCDEESHQSEFDSIGIDFTTDDLAMLGADVVQNPIVEQEKELANIIATHISPGIYELLSNTFSSTDQVEADSIDVVDTQSWISKLTKCWADCASVLVVDHHLRDWSFYFEYGKESYERLAHESARHRVGMSFCLNVLNMDPSAFEAHRETFALILVQGLVTHQVTIEHEYTSALVHASASRHWAPLLNFPFKDWTRCDFIAERRSLIDTLSVNIRYVLGDAERTPGEKAYMYQLVNTMIGTMQRNYQSIPALRTDLRREYSSFCDDAVSIIRRHNAATMTEMTVPKLKSFPLYTTQLGDL</sequence>
<dbReference type="PANTHER" id="PTHR28122">
    <property type="entry name" value="E3 UBIQUITIN-PROTEIN LIGASE SUBSTRATE RECEPTOR MMS22"/>
    <property type="match status" value="1"/>
</dbReference>
<feature type="region of interest" description="Disordered" evidence="1">
    <location>
        <begin position="408"/>
        <end position="428"/>
    </location>
</feature>
<evidence type="ECO:0000313" key="2">
    <source>
        <dbReference type="EMBL" id="GHJ84584.1"/>
    </source>
</evidence>
<dbReference type="InterPro" id="IPR019021">
    <property type="entry name" value="Mms22"/>
</dbReference>
<feature type="compositionally biased region" description="Pro residues" evidence="1">
    <location>
        <begin position="464"/>
        <end position="488"/>
    </location>
</feature>
<feature type="region of interest" description="Disordered" evidence="1">
    <location>
        <begin position="1"/>
        <end position="21"/>
    </location>
</feature>
<feature type="compositionally biased region" description="Polar residues" evidence="1">
    <location>
        <begin position="364"/>
        <end position="374"/>
    </location>
</feature>
<feature type="region of interest" description="Disordered" evidence="1">
    <location>
        <begin position="171"/>
        <end position="239"/>
    </location>
</feature>
<feature type="compositionally biased region" description="Basic residues" evidence="1">
    <location>
        <begin position="551"/>
        <end position="560"/>
    </location>
</feature>
<feature type="compositionally biased region" description="Basic and acidic residues" evidence="1">
    <location>
        <begin position="561"/>
        <end position="570"/>
    </location>
</feature>
<dbReference type="Pfam" id="PF09462">
    <property type="entry name" value="Mus7"/>
    <property type="match status" value="1"/>
</dbReference>
<dbReference type="GO" id="GO:0000724">
    <property type="term" value="P:double-strand break repair via homologous recombination"/>
    <property type="evidence" value="ECO:0007669"/>
    <property type="project" value="TreeGrafter"/>
</dbReference>
<feature type="region of interest" description="Disordered" evidence="1">
    <location>
        <begin position="521"/>
        <end position="667"/>
    </location>
</feature>
<dbReference type="GO" id="GO:0035361">
    <property type="term" value="C:Cul8-RING ubiquitin ligase complex"/>
    <property type="evidence" value="ECO:0007669"/>
    <property type="project" value="TreeGrafter"/>
</dbReference>
<dbReference type="GO" id="GO:0031297">
    <property type="term" value="P:replication fork processing"/>
    <property type="evidence" value="ECO:0007669"/>
    <property type="project" value="InterPro"/>
</dbReference>
<feature type="compositionally biased region" description="Basic and acidic residues" evidence="1">
    <location>
        <begin position="274"/>
        <end position="297"/>
    </location>
</feature>
<evidence type="ECO:0008006" key="4">
    <source>
        <dbReference type="Google" id="ProtNLM"/>
    </source>
</evidence>